<feature type="transmembrane region" description="Helical" evidence="3">
    <location>
        <begin position="313"/>
        <end position="333"/>
    </location>
</feature>
<name>V6LY76_9EUKA</name>
<dbReference type="PANTHER" id="PTHR45672:SF11">
    <property type="entry name" value="PROTEIN DISULFIDE-ISOMERASE C17H9.14C"/>
    <property type="match status" value="1"/>
</dbReference>
<dbReference type="Proteomes" id="UP000018208">
    <property type="component" value="Unassembled WGS sequence"/>
</dbReference>
<dbReference type="CDD" id="cd02961">
    <property type="entry name" value="PDI_a_family"/>
    <property type="match status" value="1"/>
</dbReference>
<evidence type="ECO:0000313" key="7">
    <source>
        <dbReference type="Proteomes" id="UP000018208"/>
    </source>
</evidence>
<gene>
    <name evidence="5" type="ORF">SS50377_10134</name>
    <name evidence="6" type="ORF">SS50377_20681</name>
</gene>
<dbReference type="VEuPathDB" id="GiardiaDB:SS50377_20681"/>
<feature type="region of interest" description="Disordered" evidence="2">
    <location>
        <begin position="345"/>
        <end position="372"/>
    </location>
</feature>
<organism evidence="5">
    <name type="scientific">Spironucleus salmonicida</name>
    <dbReference type="NCBI Taxonomy" id="348837"/>
    <lineage>
        <taxon>Eukaryota</taxon>
        <taxon>Metamonada</taxon>
        <taxon>Diplomonadida</taxon>
        <taxon>Hexamitidae</taxon>
        <taxon>Hexamitinae</taxon>
        <taxon>Spironucleus</taxon>
    </lineage>
</organism>
<feature type="compositionally biased region" description="Basic and acidic residues" evidence="2">
    <location>
        <begin position="347"/>
        <end position="360"/>
    </location>
</feature>
<dbReference type="PRINTS" id="PR00421">
    <property type="entry name" value="THIOREDOXIN"/>
</dbReference>
<dbReference type="InterPro" id="IPR051063">
    <property type="entry name" value="PDI"/>
</dbReference>
<evidence type="ECO:0000259" key="4">
    <source>
        <dbReference type="PROSITE" id="PS51352"/>
    </source>
</evidence>
<evidence type="ECO:0000256" key="1">
    <source>
        <dbReference type="ARBA" id="ARBA00006347"/>
    </source>
</evidence>
<evidence type="ECO:0000313" key="5">
    <source>
        <dbReference type="EMBL" id="EST49530.1"/>
    </source>
</evidence>
<keyword evidence="3" id="KW-0812">Transmembrane</keyword>
<evidence type="ECO:0000256" key="3">
    <source>
        <dbReference type="SAM" id="Phobius"/>
    </source>
</evidence>
<dbReference type="OrthoDB" id="427280at2759"/>
<keyword evidence="3" id="KW-0472">Membrane</keyword>
<dbReference type="SUPFAM" id="SSF52833">
    <property type="entry name" value="Thioredoxin-like"/>
    <property type="match status" value="1"/>
</dbReference>
<feature type="domain" description="Thioredoxin" evidence="4">
    <location>
        <begin position="2"/>
        <end position="104"/>
    </location>
</feature>
<keyword evidence="3" id="KW-1133">Transmembrane helix</keyword>
<keyword evidence="5" id="KW-0413">Isomerase</keyword>
<keyword evidence="7" id="KW-1185">Reference proteome</keyword>
<dbReference type="InterPro" id="IPR036249">
    <property type="entry name" value="Thioredoxin-like_sf"/>
</dbReference>
<evidence type="ECO:0000256" key="2">
    <source>
        <dbReference type="SAM" id="MobiDB-lite"/>
    </source>
</evidence>
<comment type="similarity">
    <text evidence="1">Belongs to the protein disulfide isomerase family.</text>
</comment>
<protein>
    <submittedName>
        <fullName evidence="5">Protein disulfide isomerase</fullName>
    </submittedName>
</protein>
<dbReference type="Gene3D" id="3.40.30.10">
    <property type="entry name" value="Glutaredoxin"/>
    <property type="match status" value="1"/>
</dbReference>
<sequence>MLYILAEVLSQTTSTFEPEKTQFVKFFAPWCGHCKALAPEYERLSTLSKYDIVEIDCTENSEVCGKYGVSGYPALKFFYGGNTFDYDGERNAEAMINFMEAMQGDVLIEGKEETGDKFIWFSEQLSREQKLFEAVKGKVKIEVKKGANKLVFKGKDREVIFQGKFDGETIRKWILSVKHGLLPALGPDNYRDISLRKLAMYAHASGENVRDVVEAVETAAGDFNYAHVDGGKWDSFIKDFNCTVLPCALVMDGTTKYAAEVADFAGFLPFVDQVRKGLVAPVAGSPAKARAELRGRYQEFMGWVVQYSQLQQALIVGALTLVAGLLVAVPLAVCAVKCCSAAAEAAPAEKSDPEPKKAEPAKAAVKKAKKSE</sequence>
<dbReference type="GO" id="GO:0003756">
    <property type="term" value="F:protein disulfide isomerase activity"/>
    <property type="evidence" value="ECO:0007669"/>
    <property type="project" value="TreeGrafter"/>
</dbReference>
<dbReference type="EMBL" id="KI545949">
    <property type="protein sequence ID" value="EST49530.1"/>
    <property type="molecule type" value="Genomic_DNA"/>
</dbReference>
<dbReference type="InterPro" id="IPR013766">
    <property type="entry name" value="Thioredoxin_domain"/>
</dbReference>
<evidence type="ECO:0000313" key="6">
    <source>
        <dbReference type="EMBL" id="KAH0577330.1"/>
    </source>
</evidence>
<dbReference type="PROSITE" id="PS51352">
    <property type="entry name" value="THIOREDOXIN_2"/>
    <property type="match status" value="1"/>
</dbReference>
<dbReference type="Pfam" id="PF00085">
    <property type="entry name" value="Thioredoxin"/>
    <property type="match status" value="1"/>
</dbReference>
<proteinExistence type="inferred from homology"/>
<reference evidence="5 6" key="1">
    <citation type="journal article" date="2014" name="PLoS Genet.">
        <title>The Genome of Spironucleus salmonicida Highlights a Fish Pathogen Adapted to Fluctuating Environments.</title>
        <authorList>
            <person name="Xu F."/>
            <person name="Jerlstrom-Hultqvist J."/>
            <person name="Einarsson E."/>
            <person name="Astvaldsson A."/>
            <person name="Svard S.G."/>
            <person name="Andersson J.O."/>
        </authorList>
    </citation>
    <scope>NUCLEOTIDE SEQUENCE</scope>
    <source>
        <strain evidence="6">ATCC 50377</strain>
    </source>
</reference>
<dbReference type="InterPro" id="IPR017937">
    <property type="entry name" value="Thioredoxin_CS"/>
</dbReference>
<dbReference type="EMBL" id="AUWU02000001">
    <property type="protein sequence ID" value="KAH0577330.1"/>
    <property type="molecule type" value="Genomic_DNA"/>
</dbReference>
<dbReference type="AlphaFoldDB" id="V6LY76"/>
<dbReference type="PROSITE" id="PS00194">
    <property type="entry name" value="THIOREDOXIN_1"/>
    <property type="match status" value="1"/>
</dbReference>
<dbReference type="GO" id="GO:0006457">
    <property type="term" value="P:protein folding"/>
    <property type="evidence" value="ECO:0007669"/>
    <property type="project" value="TreeGrafter"/>
</dbReference>
<accession>V6LY76</accession>
<dbReference type="GO" id="GO:0005783">
    <property type="term" value="C:endoplasmic reticulum"/>
    <property type="evidence" value="ECO:0007669"/>
    <property type="project" value="TreeGrafter"/>
</dbReference>
<dbReference type="PANTHER" id="PTHR45672">
    <property type="entry name" value="PROTEIN DISULFIDE-ISOMERASE C17H9.14C-RELATED"/>
    <property type="match status" value="1"/>
</dbReference>
<reference evidence="6" key="2">
    <citation type="submission" date="2020-12" db="EMBL/GenBank/DDBJ databases">
        <title>New Spironucleus salmonicida genome in near-complete chromosomes.</title>
        <authorList>
            <person name="Xu F."/>
            <person name="Kurt Z."/>
            <person name="Jimenez-Gonzalez A."/>
            <person name="Astvaldsson A."/>
            <person name="Andersson J.O."/>
            <person name="Svard S.G."/>
        </authorList>
    </citation>
    <scope>NUCLEOTIDE SEQUENCE</scope>
    <source>
        <strain evidence="6">ATCC 50377</strain>
    </source>
</reference>